<dbReference type="PANTHER" id="PTHR30365">
    <property type="entry name" value="CYTOCHROME D UBIQUINOL OXIDASE"/>
    <property type="match status" value="1"/>
</dbReference>
<dbReference type="GO" id="GO:0005886">
    <property type="term" value="C:plasma membrane"/>
    <property type="evidence" value="ECO:0007669"/>
    <property type="project" value="UniProtKB-SubCell"/>
</dbReference>
<feature type="transmembrane region" description="Helical" evidence="11">
    <location>
        <begin position="91"/>
        <end position="115"/>
    </location>
</feature>
<feature type="transmembrane region" description="Helical" evidence="11">
    <location>
        <begin position="20"/>
        <end position="41"/>
    </location>
</feature>
<keyword evidence="7" id="KW-0249">Electron transport</keyword>
<evidence type="ECO:0000256" key="3">
    <source>
        <dbReference type="ARBA" id="ARBA00022475"/>
    </source>
</evidence>
<dbReference type="NCBIfam" id="TIGR00203">
    <property type="entry name" value="cydB"/>
    <property type="match status" value="1"/>
</dbReference>
<gene>
    <name evidence="12" type="ORF">ST47_g1193</name>
</gene>
<dbReference type="GO" id="GO:0019646">
    <property type="term" value="P:aerobic electron transport chain"/>
    <property type="evidence" value="ECO:0007669"/>
    <property type="project" value="InterPro"/>
</dbReference>
<dbReference type="PANTHER" id="PTHR30365:SF15">
    <property type="entry name" value="CYTOCHROME BD UBIQUINOL OXIDASE SUBUNIT 1"/>
    <property type="match status" value="1"/>
</dbReference>
<evidence type="ECO:0000256" key="6">
    <source>
        <dbReference type="ARBA" id="ARBA00022723"/>
    </source>
</evidence>
<keyword evidence="13" id="KW-1185">Reference proteome</keyword>
<feature type="transmembrane region" description="Helical" evidence="11">
    <location>
        <begin position="683"/>
        <end position="702"/>
    </location>
</feature>
<feature type="transmembrane region" description="Helical" evidence="11">
    <location>
        <begin position="238"/>
        <end position="254"/>
    </location>
</feature>
<keyword evidence="8 11" id="KW-1133">Transmembrane helix</keyword>
<comment type="subcellular location">
    <subcellularLocation>
        <location evidence="1">Cell membrane</location>
        <topology evidence="1">Multi-pass membrane protein</topology>
    </subcellularLocation>
</comment>
<feature type="transmembrane region" description="Helical" evidence="11">
    <location>
        <begin position="438"/>
        <end position="459"/>
    </location>
</feature>
<feature type="transmembrane region" description="Helical" evidence="11">
    <location>
        <begin position="383"/>
        <end position="404"/>
    </location>
</feature>
<keyword evidence="2" id="KW-0813">Transport</keyword>
<evidence type="ECO:0000256" key="5">
    <source>
        <dbReference type="ARBA" id="ARBA00022692"/>
    </source>
</evidence>
<feature type="transmembrane region" description="Helical" evidence="11">
    <location>
        <begin position="709"/>
        <end position="730"/>
    </location>
</feature>
<dbReference type="Proteomes" id="UP000076837">
    <property type="component" value="Unassembled WGS sequence"/>
</dbReference>
<dbReference type="GO" id="GO:0009055">
    <property type="term" value="F:electron transfer activity"/>
    <property type="evidence" value="ECO:0007669"/>
    <property type="project" value="InterPro"/>
</dbReference>
<dbReference type="EMBL" id="JYNV01000060">
    <property type="protein sequence ID" value="KZM27551.1"/>
    <property type="molecule type" value="Genomic_DNA"/>
</dbReference>
<dbReference type="Pfam" id="PF02322">
    <property type="entry name" value="Cyt_bd_oxida_II"/>
    <property type="match status" value="1"/>
</dbReference>
<evidence type="ECO:0000313" key="13">
    <source>
        <dbReference type="Proteomes" id="UP000076837"/>
    </source>
</evidence>
<dbReference type="GO" id="GO:0020037">
    <property type="term" value="F:heme binding"/>
    <property type="evidence" value="ECO:0007669"/>
    <property type="project" value="TreeGrafter"/>
</dbReference>
<evidence type="ECO:0000256" key="2">
    <source>
        <dbReference type="ARBA" id="ARBA00022448"/>
    </source>
</evidence>
<feature type="transmembrane region" description="Helical" evidence="11">
    <location>
        <begin position="471"/>
        <end position="491"/>
    </location>
</feature>
<evidence type="ECO:0000256" key="9">
    <source>
        <dbReference type="ARBA" id="ARBA00023004"/>
    </source>
</evidence>
<feature type="transmembrane region" description="Helical" evidence="11">
    <location>
        <begin position="535"/>
        <end position="559"/>
    </location>
</feature>
<organism evidence="12 13">
    <name type="scientific">Didymella rabiei</name>
    <name type="common">Chickpea ascochyta blight fungus</name>
    <name type="synonym">Mycosphaerella rabiei</name>
    <dbReference type="NCBI Taxonomy" id="5454"/>
    <lineage>
        <taxon>Eukaryota</taxon>
        <taxon>Fungi</taxon>
        <taxon>Dikarya</taxon>
        <taxon>Ascomycota</taxon>
        <taxon>Pezizomycotina</taxon>
        <taxon>Dothideomycetes</taxon>
        <taxon>Pleosporomycetidae</taxon>
        <taxon>Pleosporales</taxon>
        <taxon>Pleosporineae</taxon>
        <taxon>Didymellaceae</taxon>
        <taxon>Ascochyta</taxon>
    </lineage>
</organism>
<feature type="transmembrane region" description="Helical" evidence="11">
    <location>
        <begin position="758"/>
        <end position="781"/>
    </location>
</feature>
<dbReference type="AlphaFoldDB" id="A0A163L701"/>
<feature type="transmembrane region" description="Helical" evidence="11">
    <location>
        <begin position="580"/>
        <end position="603"/>
    </location>
</feature>
<feature type="transmembrane region" description="Helical" evidence="11">
    <location>
        <begin position="182"/>
        <end position="207"/>
    </location>
</feature>
<keyword evidence="4" id="KW-0349">Heme</keyword>
<dbReference type="GO" id="GO:0070069">
    <property type="term" value="C:cytochrome complex"/>
    <property type="evidence" value="ECO:0007669"/>
    <property type="project" value="InterPro"/>
</dbReference>
<evidence type="ECO:0000256" key="10">
    <source>
        <dbReference type="ARBA" id="ARBA00023136"/>
    </source>
</evidence>
<feature type="transmembrane region" description="Helical" evidence="11">
    <location>
        <begin position="623"/>
        <end position="644"/>
    </location>
</feature>
<proteinExistence type="predicted"/>
<feature type="transmembrane region" description="Helical" evidence="11">
    <location>
        <begin position="53"/>
        <end position="71"/>
    </location>
</feature>
<evidence type="ECO:0000256" key="4">
    <source>
        <dbReference type="ARBA" id="ARBA00022617"/>
    </source>
</evidence>
<reference evidence="12 13" key="1">
    <citation type="journal article" date="2016" name="Sci. Rep.">
        <title>Draft genome sequencing and secretome analysis of fungal phytopathogen Ascochyta rabiei provides insight into the necrotrophic effector repertoire.</title>
        <authorList>
            <person name="Verma S."/>
            <person name="Gazara R.K."/>
            <person name="Nizam S."/>
            <person name="Parween S."/>
            <person name="Chattopadhyay D."/>
            <person name="Verma P.K."/>
        </authorList>
    </citation>
    <scope>NUCLEOTIDE SEQUENCE [LARGE SCALE GENOMIC DNA]</scope>
    <source>
        <strain evidence="12 13">ArDII</strain>
    </source>
</reference>
<feature type="transmembrane region" description="Helical" evidence="11">
    <location>
        <begin position="656"/>
        <end position="677"/>
    </location>
</feature>
<evidence type="ECO:0000256" key="1">
    <source>
        <dbReference type="ARBA" id="ARBA00004651"/>
    </source>
</evidence>
<feature type="transmembrane region" description="Helical" evidence="11">
    <location>
        <begin position="127"/>
        <end position="150"/>
    </location>
</feature>
<keyword evidence="5 11" id="KW-0812">Transmembrane</keyword>
<sequence length="803" mass="88742">MDTLDVSRWQFGITTVYHFILVPLTIGLAPMIAIMQTMWVVTKKDHWYRLTKFFGKLFLINFALGVATGIVQEFQFGMNWSEYSRFVGDVFGAPLALEGLVAFFMESVFIGLWIFGWGRLPKLVHLACIWLVAIGVNASAFFIIAANSFMQHPVGATYNPETGRAELTSIWELLTNNTALAAFPHAVAGAFLTAATFVAGISGWWMVRNMRRAKQAEAAEAERLESDARTMYRPATRFALLVMIVAGIGIIYTGDVQGKLMFQQQPMKMASAESLCDTEMDPDFSILTIGTHNNCDSVTHVLKVPFVLPWLAEGKFTGVELQGVNQLQEQAEQDFGPGNYRPNLFVTYWSFRAMIGLAAGSAALALAGLWVTRKGRVPDQKWFGILSLVAIPTPFMANSAGWIFTEMGRQPWVVHPNPTGVDMIRLTVDQGVSDHASATVWASLITFTLLYGALGVVWFKLIVRYAKEVLFIGYFVLEGFDFGVGMLMPIVGRGSDLPADTRRRVALNTIGPVWDGNEVWLITAGGAMFAAFPEWYATLFSGFYLPLLIILVALIVRICAIEWRSKIDDDKWRQRCDWGIIFGSWVPAVLWGVAFANIVRGVAINADKQVESGFFDLLNPYALLGGLTTALVFALHGAVFLALKSADEVREDAVKIAARLAIPAIPVAGGFVLWTQLAYGKGWTWILVAAAAAALIGVVFLTRAEREGWAFVLTCVAVIATVVLLFASLFPNVMPSTLDPAYSLTIENASSSPYTLKVMTWAAAFMTPVVIIYQGWTYWVFRQRISSKQIPASIGLRFKEKTW</sequence>
<keyword evidence="6" id="KW-0479">Metal-binding</keyword>
<comment type="caution">
    <text evidence="12">The sequence shown here is derived from an EMBL/GenBank/DDBJ whole genome shotgun (WGS) entry which is preliminary data.</text>
</comment>
<keyword evidence="9" id="KW-0408">Iron</keyword>
<evidence type="ECO:0000256" key="7">
    <source>
        <dbReference type="ARBA" id="ARBA00022982"/>
    </source>
</evidence>
<evidence type="ECO:0000256" key="8">
    <source>
        <dbReference type="ARBA" id="ARBA00022989"/>
    </source>
</evidence>
<keyword evidence="10 11" id="KW-0472">Membrane</keyword>
<accession>A0A163L701</accession>
<protein>
    <submittedName>
        <fullName evidence="12">Uncharacterized protein</fullName>
    </submittedName>
</protein>
<keyword evidence="3" id="KW-1003">Cell membrane</keyword>
<dbReference type="STRING" id="5454.A0A163L701"/>
<evidence type="ECO:0000313" key="12">
    <source>
        <dbReference type="EMBL" id="KZM27551.1"/>
    </source>
</evidence>
<dbReference type="InterPro" id="IPR002585">
    <property type="entry name" value="Cyt-d_ubiquinol_oxidase_su_1"/>
</dbReference>
<dbReference type="Pfam" id="PF01654">
    <property type="entry name" value="Cyt_bd_oxida_I"/>
    <property type="match status" value="1"/>
</dbReference>
<feature type="transmembrane region" description="Helical" evidence="11">
    <location>
        <begin position="349"/>
        <end position="371"/>
    </location>
</feature>
<dbReference type="GO" id="GO:0016682">
    <property type="term" value="F:oxidoreductase activity, acting on diphenols and related substances as donors, oxygen as acceptor"/>
    <property type="evidence" value="ECO:0007669"/>
    <property type="project" value="TreeGrafter"/>
</dbReference>
<evidence type="ECO:0000256" key="11">
    <source>
        <dbReference type="SAM" id="Phobius"/>
    </source>
</evidence>
<dbReference type="InterPro" id="IPR003317">
    <property type="entry name" value="Cyt-d_oxidase_su2"/>
</dbReference>
<name>A0A163L701_DIDRA</name>
<dbReference type="GO" id="GO:0046872">
    <property type="term" value="F:metal ion binding"/>
    <property type="evidence" value="ECO:0007669"/>
    <property type="project" value="UniProtKB-KW"/>
</dbReference>